<dbReference type="AlphaFoldDB" id="A0A1L3SUS3"/>
<evidence type="ECO:0000256" key="1">
    <source>
        <dbReference type="SAM" id="SignalP"/>
    </source>
</evidence>
<protein>
    <submittedName>
        <fullName evidence="2">Uncharacterized protein</fullName>
    </submittedName>
</protein>
<feature type="chain" id="PRO_5013335511" evidence="1">
    <location>
        <begin position="23"/>
        <end position="160"/>
    </location>
</feature>
<accession>A0A1L3SUS3</accession>
<sequence length="160" mass="18002">MRLVIVCFTFFGVLITSLHAFAQSDDRFCRNYASEVSGIVENALKTNQGCLDFGRGVHNVYAMHYSWCLQNSRSSVNGAEQNIKRLVRQCTGGRARQSGNWIFCARENEFCDAPHGATVRYGANGTFAERRQVRAGVMCDNQSFGDPLYGVVKSCFYWSR</sequence>
<name>A0A1L3SUS3_9HYPH</name>
<gene>
    <name evidence="2" type="ORF">BSQ44_18630</name>
</gene>
<organism evidence="2 3">
    <name type="scientific">Aquibium oceanicum</name>
    <dbReference type="NCBI Taxonomy" id="1670800"/>
    <lineage>
        <taxon>Bacteria</taxon>
        <taxon>Pseudomonadati</taxon>
        <taxon>Pseudomonadota</taxon>
        <taxon>Alphaproteobacteria</taxon>
        <taxon>Hyphomicrobiales</taxon>
        <taxon>Phyllobacteriaceae</taxon>
        <taxon>Aquibium</taxon>
    </lineage>
</organism>
<feature type="signal peptide" evidence="1">
    <location>
        <begin position="1"/>
        <end position="22"/>
    </location>
</feature>
<keyword evidence="3" id="KW-1185">Reference proteome</keyword>
<proteinExistence type="predicted"/>
<evidence type="ECO:0000313" key="3">
    <source>
        <dbReference type="Proteomes" id="UP000182840"/>
    </source>
</evidence>
<dbReference type="EMBL" id="CP018171">
    <property type="protein sequence ID" value="APH73159.1"/>
    <property type="molecule type" value="Genomic_DNA"/>
</dbReference>
<dbReference type="Proteomes" id="UP000182840">
    <property type="component" value="Chromosome"/>
</dbReference>
<keyword evidence="1" id="KW-0732">Signal</keyword>
<dbReference type="KEGG" id="meso:BSQ44_18630"/>
<reference evidence="3" key="1">
    <citation type="submission" date="2016-11" db="EMBL/GenBank/DDBJ databases">
        <title>Mesorhizobium oceanicum sp. nov., isolated from deep seawater in South China Sea.</title>
        <authorList>
            <person name="Fu G.-Y."/>
        </authorList>
    </citation>
    <scope>NUCLEOTIDE SEQUENCE [LARGE SCALE GENOMIC DNA]</scope>
    <source>
        <strain evidence="3">B7</strain>
    </source>
</reference>
<evidence type="ECO:0000313" key="2">
    <source>
        <dbReference type="EMBL" id="APH73159.1"/>
    </source>
</evidence>